<sequence>MAATAALMSVTGIVLAFANSVWLFSICRLFLGFGKGATVILIPLYVGEVAHKQNRGRFAFFLPMELAMGFVYSFATGPQFSTRVYTLLCTIPVLLAFILILVVIPETPYFLVAKDRPRNEVSEVLAKLRSCGDLEDEMKQIESAVVRKSRLAGQHRSTYLSLFRDRASRKAFMINSSMMIFNLSSGVVVIHSFLGPIMDRVTATKWSGNTSAITISLVKLCSTAIGSFMVERRGRKPLLIWSAVLAAFCHLLLGLYFQLQELEYEFVSLLSPVPFVCIVLFSIAYSFGLGPVPVAYMSEFFPQYAKNLGVPVCTAIGFLVSGLIAFAFPYFMEYLGMQWCFWHFGVICVTCAILTKYVVPDTDGKTLEEIQRMMEE</sequence>
<dbReference type="AlphaFoldDB" id="A0A653D6H8"/>
<feature type="transmembrane region" description="Helical" evidence="9">
    <location>
        <begin position="308"/>
        <end position="329"/>
    </location>
</feature>
<feature type="transmembrane region" description="Helical" evidence="9">
    <location>
        <begin position="84"/>
        <end position="104"/>
    </location>
</feature>
<protein>
    <recommendedName>
        <fullName evidence="10">Major facilitator superfamily (MFS) profile domain-containing protein</fullName>
    </recommendedName>
</protein>
<feature type="transmembrane region" description="Helical" evidence="9">
    <location>
        <begin position="269"/>
        <end position="296"/>
    </location>
</feature>
<feature type="transmembrane region" description="Helical" evidence="9">
    <location>
        <begin position="58"/>
        <end position="78"/>
    </location>
</feature>
<evidence type="ECO:0000259" key="10">
    <source>
        <dbReference type="PROSITE" id="PS50850"/>
    </source>
</evidence>
<comment type="subcellular location">
    <subcellularLocation>
        <location evidence="1">Cell membrane</location>
        <topology evidence="1">Multi-pass membrane protein</topology>
    </subcellularLocation>
</comment>
<organism evidence="11 12">
    <name type="scientific">Callosobruchus maculatus</name>
    <name type="common">Southern cowpea weevil</name>
    <name type="synonym">Pulse bruchid</name>
    <dbReference type="NCBI Taxonomy" id="64391"/>
    <lineage>
        <taxon>Eukaryota</taxon>
        <taxon>Metazoa</taxon>
        <taxon>Ecdysozoa</taxon>
        <taxon>Arthropoda</taxon>
        <taxon>Hexapoda</taxon>
        <taxon>Insecta</taxon>
        <taxon>Pterygota</taxon>
        <taxon>Neoptera</taxon>
        <taxon>Endopterygota</taxon>
        <taxon>Coleoptera</taxon>
        <taxon>Polyphaga</taxon>
        <taxon>Cucujiformia</taxon>
        <taxon>Chrysomeloidea</taxon>
        <taxon>Chrysomelidae</taxon>
        <taxon>Bruchinae</taxon>
        <taxon>Bruchini</taxon>
        <taxon>Callosobruchus</taxon>
    </lineage>
</organism>
<evidence type="ECO:0000256" key="2">
    <source>
        <dbReference type="ARBA" id="ARBA00022448"/>
    </source>
</evidence>
<evidence type="ECO:0000256" key="6">
    <source>
        <dbReference type="ARBA" id="ARBA00022989"/>
    </source>
</evidence>
<dbReference type="FunFam" id="1.20.1250.20:FF:000218">
    <property type="entry name" value="facilitated trehalose transporter Tret1"/>
    <property type="match status" value="1"/>
</dbReference>
<feature type="domain" description="Major facilitator superfamily (MFS) profile" evidence="10">
    <location>
        <begin position="1"/>
        <end position="363"/>
    </location>
</feature>
<evidence type="ECO:0000313" key="12">
    <source>
        <dbReference type="Proteomes" id="UP000410492"/>
    </source>
</evidence>
<evidence type="ECO:0000256" key="5">
    <source>
        <dbReference type="ARBA" id="ARBA00022692"/>
    </source>
</evidence>
<evidence type="ECO:0000256" key="7">
    <source>
        <dbReference type="ARBA" id="ARBA00023136"/>
    </source>
</evidence>
<dbReference type="InterPro" id="IPR050549">
    <property type="entry name" value="MFS_Trehalose_Transporter"/>
</dbReference>
<dbReference type="PROSITE" id="PS50850">
    <property type="entry name" value="MFS"/>
    <property type="match status" value="1"/>
</dbReference>
<name>A0A653D6H8_CALMS</name>
<dbReference type="PROSITE" id="PS00217">
    <property type="entry name" value="SUGAR_TRANSPORT_2"/>
    <property type="match status" value="1"/>
</dbReference>
<dbReference type="InterPro" id="IPR003663">
    <property type="entry name" value="Sugar/inositol_transpt"/>
</dbReference>
<dbReference type="Gene3D" id="1.20.1250.20">
    <property type="entry name" value="MFS general substrate transporter like domains"/>
    <property type="match status" value="1"/>
</dbReference>
<keyword evidence="7 9" id="KW-0472">Membrane</keyword>
<evidence type="ECO:0000313" key="11">
    <source>
        <dbReference type="EMBL" id="VEN54937.1"/>
    </source>
</evidence>
<reference evidence="11 12" key="1">
    <citation type="submission" date="2019-01" db="EMBL/GenBank/DDBJ databases">
        <authorList>
            <person name="Sayadi A."/>
        </authorList>
    </citation>
    <scope>NUCLEOTIDE SEQUENCE [LARGE SCALE GENOMIC DNA]</scope>
</reference>
<dbReference type="InterPro" id="IPR005828">
    <property type="entry name" value="MFS_sugar_transport-like"/>
</dbReference>
<dbReference type="GO" id="GO:0022857">
    <property type="term" value="F:transmembrane transporter activity"/>
    <property type="evidence" value="ECO:0007669"/>
    <property type="project" value="InterPro"/>
</dbReference>
<feature type="transmembrane region" description="Helical" evidence="9">
    <location>
        <begin position="341"/>
        <end position="359"/>
    </location>
</feature>
<keyword evidence="5 9" id="KW-0812">Transmembrane</keyword>
<dbReference type="Pfam" id="PF00083">
    <property type="entry name" value="Sugar_tr"/>
    <property type="match status" value="1"/>
</dbReference>
<dbReference type="EMBL" id="CAACVG010010077">
    <property type="protein sequence ID" value="VEN54937.1"/>
    <property type="molecule type" value="Genomic_DNA"/>
</dbReference>
<dbReference type="InterPro" id="IPR036259">
    <property type="entry name" value="MFS_trans_sf"/>
</dbReference>
<keyword evidence="4" id="KW-0762">Sugar transport</keyword>
<feature type="transmembrane region" description="Helical" evidence="9">
    <location>
        <begin position="28"/>
        <end position="46"/>
    </location>
</feature>
<dbReference type="PRINTS" id="PR00171">
    <property type="entry name" value="SUGRTRNSPORT"/>
</dbReference>
<keyword evidence="8" id="KW-0325">Glycoprotein</keyword>
<gene>
    <name evidence="11" type="ORF">CALMAC_LOCUS14271</name>
</gene>
<feature type="transmembrane region" description="Helical" evidence="9">
    <location>
        <begin position="172"/>
        <end position="194"/>
    </location>
</feature>
<keyword evidence="12" id="KW-1185">Reference proteome</keyword>
<dbReference type="InterPro" id="IPR005829">
    <property type="entry name" value="Sugar_transporter_CS"/>
</dbReference>
<evidence type="ECO:0000256" key="1">
    <source>
        <dbReference type="ARBA" id="ARBA00004651"/>
    </source>
</evidence>
<feature type="transmembrane region" description="Helical" evidence="9">
    <location>
        <begin position="238"/>
        <end position="257"/>
    </location>
</feature>
<dbReference type="PANTHER" id="PTHR48021">
    <property type="match status" value="1"/>
</dbReference>
<keyword evidence="3" id="KW-1003">Cell membrane</keyword>
<keyword evidence="6 9" id="KW-1133">Transmembrane helix</keyword>
<evidence type="ECO:0000256" key="9">
    <source>
        <dbReference type="SAM" id="Phobius"/>
    </source>
</evidence>
<dbReference type="SUPFAM" id="SSF103473">
    <property type="entry name" value="MFS general substrate transporter"/>
    <property type="match status" value="1"/>
</dbReference>
<dbReference type="InterPro" id="IPR020846">
    <property type="entry name" value="MFS_dom"/>
</dbReference>
<dbReference type="OrthoDB" id="4540492at2759"/>
<dbReference type="PANTHER" id="PTHR48021:SF1">
    <property type="entry name" value="GH07001P-RELATED"/>
    <property type="match status" value="1"/>
</dbReference>
<evidence type="ECO:0000256" key="4">
    <source>
        <dbReference type="ARBA" id="ARBA00022597"/>
    </source>
</evidence>
<feature type="transmembrane region" description="Helical" evidence="9">
    <location>
        <begin position="206"/>
        <end position="226"/>
    </location>
</feature>
<evidence type="ECO:0000256" key="3">
    <source>
        <dbReference type="ARBA" id="ARBA00022475"/>
    </source>
</evidence>
<evidence type="ECO:0000256" key="8">
    <source>
        <dbReference type="ARBA" id="ARBA00023180"/>
    </source>
</evidence>
<proteinExistence type="predicted"/>
<accession>A0A653D6H8</accession>
<dbReference type="GO" id="GO:0005886">
    <property type="term" value="C:plasma membrane"/>
    <property type="evidence" value="ECO:0007669"/>
    <property type="project" value="UniProtKB-SubCell"/>
</dbReference>
<dbReference type="Proteomes" id="UP000410492">
    <property type="component" value="Unassembled WGS sequence"/>
</dbReference>
<keyword evidence="2" id="KW-0813">Transport</keyword>